<dbReference type="Proteomes" id="UP001172457">
    <property type="component" value="Chromosome 2"/>
</dbReference>
<feature type="transmembrane region" description="Helical" evidence="1">
    <location>
        <begin position="205"/>
        <end position="228"/>
    </location>
</feature>
<feature type="chain" id="PRO_5041316431" description="Odorant receptor" evidence="2">
    <location>
        <begin position="28"/>
        <end position="475"/>
    </location>
</feature>
<dbReference type="AlphaFoldDB" id="A0AA38TSS1"/>
<comment type="caution">
    <text evidence="3">The sequence shown here is derived from an EMBL/GenBank/DDBJ whole genome shotgun (WGS) entry which is preliminary data.</text>
</comment>
<keyword evidence="1" id="KW-0812">Transmembrane</keyword>
<proteinExistence type="predicted"/>
<protein>
    <recommendedName>
        <fullName evidence="5">Odorant receptor</fullName>
    </recommendedName>
</protein>
<dbReference type="EMBL" id="JARYMX010000002">
    <property type="protein sequence ID" value="KAJ9562458.1"/>
    <property type="molecule type" value="Genomic_DNA"/>
</dbReference>
<keyword evidence="1" id="KW-0472">Membrane</keyword>
<gene>
    <name evidence="3" type="ORF">OSB04_007618</name>
</gene>
<dbReference type="GO" id="GO:0016020">
    <property type="term" value="C:membrane"/>
    <property type="evidence" value="ECO:0007669"/>
    <property type="project" value="TreeGrafter"/>
</dbReference>
<evidence type="ECO:0008006" key="5">
    <source>
        <dbReference type="Google" id="ProtNLM"/>
    </source>
</evidence>
<evidence type="ECO:0000256" key="2">
    <source>
        <dbReference type="SAM" id="SignalP"/>
    </source>
</evidence>
<feature type="transmembrane region" description="Helical" evidence="1">
    <location>
        <begin position="425"/>
        <end position="446"/>
    </location>
</feature>
<organism evidence="3 4">
    <name type="scientific">Centaurea solstitialis</name>
    <name type="common">yellow star-thistle</name>
    <dbReference type="NCBI Taxonomy" id="347529"/>
    <lineage>
        <taxon>Eukaryota</taxon>
        <taxon>Viridiplantae</taxon>
        <taxon>Streptophyta</taxon>
        <taxon>Embryophyta</taxon>
        <taxon>Tracheophyta</taxon>
        <taxon>Spermatophyta</taxon>
        <taxon>Magnoliopsida</taxon>
        <taxon>eudicotyledons</taxon>
        <taxon>Gunneridae</taxon>
        <taxon>Pentapetalae</taxon>
        <taxon>asterids</taxon>
        <taxon>campanulids</taxon>
        <taxon>Asterales</taxon>
        <taxon>Asteraceae</taxon>
        <taxon>Carduoideae</taxon>
        <taxon>Cardueae</taxon>
        <taxon>Centaureinae</taxon>
        <taxon>Centaurea</taxon>
    </lineage>
</organism>
<feature type="transmembrane region" description="Helical" evidence="1">
    <location>
        <begin position="108"/>
        <end position="126"/>
    </location>
</feature>
<feature type="transmembrane region" description="Helical" evidence="1">
    <location>
        <begin position="61"/>
        <end position="87"/>
    </location>
</feature>
<keyword evidence="4" id="KW-1185">Reference proteome</keyword>
<dbReference type="InterPro" id="IPR040283">
    <property type="entry name" value="DDB_G0292058-like"/>
</dbReference>
<evidence type="ECO:0000313" key="3">
    <source>
        <dbReference type="EMBL" id="KAJ9562458.1"/>
    </source>
</evidence>
<keyword evidence="2" id="KW-0732">Signal</keyword>
<feature type="signal peptide" evidence="2">
    <location>
        <begin position="1"/>
        <end position="27"/>
    </location>
</feature>
<sequence length="475" mass="53574">MSNFKPFQLPFIFFLLFTSFFTQNSSAFGSQFVQNRSFNRPDPLRHLKFYKGGYDIRNRHYWASAAFTGIHGYAMAGIWMVFGLGFGSYLMLKGFNGGFHPFLDHPSSYYLCFALIAVFTSIAISLNRSKNLMDTIFGAASIMEQTIEAVIQGLIKIQTLLQPYDPSTAKRLNQITKQMRKETTSIQDFVEEAKQSSNHAMKAVYISNLVFVTVNLVVLVAGCVVLFLHWHPGFIIFAGDTCSAFETFEQSQSPGKDNIMSIMSSCSNSSTADKFMAQIGYTVHKYINESNSEITSLVRKMLQPNEQNDEESLVIERICDPFGNAPTYAYTPANCPPDAIQIHDLPSILTTVTCEKDTPTQTCITEGRFFPEASYGRTMAYIQSITSLIATYPDLQSLARCTPLKQAISDIAMNQCKPFRNWVRLLWAFILSLSIDMMMLTFLWIVKAYQEKGKHFTLCSIVPTREVSRIDQGSL</sequence>
<evidence type="ECO:0000256" key="1">
    <source>
        <dbReference type="SAM" id="Phobius"/>
    </source>
</evidence>
<name>A0AA38TSS1_9ASTR</name>
<accession>A0AA38TSS1</accession>
<dbReference type="PANTHER" id="PTHR31414:SF19">
    <property type="entry name" value="TRANSMEMBRANE PROTEIN"/>
    <property type="match status" value="1"/>
</dbReference>
<reference evidence="3" key="1">
    <citation type="submission" date="2023-03" db="EMBL/GenBank/DDBJ databases">
        <title>Chromosome-scale reference genome and RAD-based genetic map of yellow starthistle (Centaurea solstitialis) reveal putative structural variation and QTLs associated with invader traits.</title>
        <authorList>
            <person name="Reatini B."/>
            <person name="Cang F.A."/>
            <person name="Jiang Q."/>
            <person name="Mckibben M.T.W."/>
            <person name="Barker M.S."/>
            <person name="Rieseberg L.H."/>
            <person name="Dlugosch K.M."/>
        </authorList>
    </citation>
    <scope>NUCLEOTIDE SEQUENCE</scope>
    <source>
        <strain evidence="3">CAN-66</strain>
        <tissue evidence="3">Leaf</tissue>
    </source>
</reference>
<keyword evidence="1" id="KW-1133">Transmembrane helix</keyword>
<evidence type="ECO:0000313" key="4">
    <source>
        <dbReference type="Proteomes" id="UP001172457"/>
    </source>
</evidence>
<dbReference type="PANTHER" id="PTHR31414">
    <property type="entry name" value="TRANSMEMBRANE PROTEIN DDB_G0292058"/>
    <property type="match status" value="1"/>
</dbReference>